<reference evidence="2 3" key="1">
    <citation type="submission" date="2020-02" db="EMBL/GenBank/DDBJ databases">
        <title>A chromosome-scale genome assembly of the black bullhead catfish (Ameiurus melas).</title>
        <authorList>
            <person name="Wen M."/>
            <person name="Zham M."/>
            <person name="Cabau C."/>
            <person name="Klopp C."/>
            <person name="Donnadieu C."/>
            <person name="Roques C."/>
            <person name="Bouchez O."/>
            <person name="Lampietro C."/>
            <person name="Jouanno E."/>
            <person name="Herpin A."/>
            <person name="Louis A."/>
            <person name="Berthelot C."/>
            <person name="Parey E."/>
            <person name="Roest-Crollius H."/>
            <person name="Braasch I."/>
            <person name="Postlethwait J."/>
            <person name="Robinson-Rechavi M."/>
            <person name="Echchiki A."/>
            <person name="Begum T."/>
            <person name="Montfort J."/>
            <person name="Schartl M."/>
            <person name="Bobe J."/>
            <person name="Guiguen Y."/>
        </authorList>
    </citation>
    <scope>NUCLEOTIDE SEQUENCE [LARGE SCALE GENOMIC DNA]</scope>
    <source>
        <strain evidence="2">M_S1</strain>
        <tissue evidence="2">Blood</tissue>
    </source>
</reference>
<dbReference type="Proteomes" id="UP000593565">
    <property type="component" value="Unassembled WGS sequence"/>
</dbReference>
<evidence type="ECO:0000313" key="3">
    <source>
        <dbReference type="Proteomes" id="UP000593565"/>
    </source>
</evidence>
<comment type="caution">
    <text evidence="2">The sequence shown here is derived from an EMBL/GenBank/DDBJ whole genome shotgun (WGS) entry which is preliminary data.</text>
</comment>
<organism evidence="2 3">
    <name type="scientific">Ameiurus melas</name>
    <name type="common">Black bullhead</name>
    <name type="synonym">Silurus melas</name>
    <dbReference type="NCBI Taxonomy" id="219545"/>
    <lineage>
        <taxon>Eukaryota</taxon>
        <taxon>Metazoa</taxon>
        <taxon>Chordata</taxon>
        <taxon>Craniata</taxon>
        <taxon>Vertebrata</taxon>
        <taxon>Euteleostomi</taxon>
        <taxon>Actinopterygii</taxon>
        <taxon>Neopterygii</taxon>
        <taxon>Teleostei</taxon>
        <taxon>Ostariophysi</taxon>
        <taxon>Siluriformes</taxon>
        <taxon>Ictaluridae</taxon>
        <taxon>Ameiurus</taxon>
    </lineage>
</organism>
<evidence type="ECO:0000313" key="2">
    <source>
        <dbReference type="EMBL" id="KAF4088057.1"/>
    </source>
</evidence>
<gene>
    <name evidence="2" type="ORF">AMELA_G00078310</name>
</gene>
<proteinExistence type="predicted"/>
<dbReference type="AlphaFoldDB" id="A0A7J6B0V3"/>
<name>A0A7J6B0V3_AMEME</name>
<sequence>MASGAAVDERKDGELTDPPEVQATDNAEALAENIASIEEKIALCNMIVQDLSTIRRKVKEKGLCDTSLQEQTNQADFTL</sequence>
<protein>
    <submittedName>
        <fullName evidence="2">Uncharacterized protein</fullName>
    </submittedName>
</protein>
<evidence type="ECO:0000256" key="1">
    <source>
        <dbReference type="SAM" id="MobiDB-lite"/>
    </source>
</evidence>
<keyword evidence="3" id="KW-1185">Reference proteome</keyword>
<dbReference type="EMBL" id="JAAGNN010000006">
    <property type="protein sequence ID" value="KAF4088057.1"/>
    <property type="molecule type" value="Genomic_DNA"/>
</dbReference>
<accession>A0A7J6B0V3</accession>
<feature type="region of interest" description="Disordered" evidence="1">
    <location>
        <begin position="1"/>
        <end position="25"/>
    </location>
</feature>